<dbReference type="EMBL" id="HG994588">
    <property type="protein sequence ID" value="CAF3037112.1"/>
    <property type="molecule type" value="Genomic_DNA"/>
</dbReference>
<name>A0A7R8D631_LEPSM</name>
<proteinExistence type="predicted"/>
<protein>
    <submittedName>
        <fullName evidence="1">(salmon louse) hypothetical protein</fullName>
    </submittedName>
</protein>
<evidence type="ECO:0000313" key="2">
    <source>
        <dbReference type="Proteomes" id="UP000675881"/>
    </source>
</evidence>
<dbReference type="Proteomes" id="UP000675881">
    <property type="component" value="Chromosome 9"/>
</dbReference>
<gene>
    <name evidence="1" type="ORF">LSAA_14967</name>
</gene>
<sequence>MFFQKCRQKLTAYLLYEGTEFGLVVEGGHVGEVLVLRSTKVSRWGHLEKIKIFRTPFEAKPGSLLDLWKKTTNLEELITLYKTSKENVDFNIDFDRKNDSINDNNEEIDANLSGCDCPSSIGSISTLFPSRSAITSLNINLHASGNSANTWHTWALRLAWLLWEFMLVMFSTSDQPKCPVSSNGVTEKRLKSCTKRSLKSCGTPFEAKPGSLRTNGSVHNPSATSLVCLRPSDYAMGSRHTLKHIQAQFGVDSEAVFENVRWDDVPFT</sequence>
<keyword evidence="2" id="KW-1185">Reference proteome</keyword>
<reference evidence="1" key="1">
    <citation type="submission" date="2021-02" db="EMBL/GenBank/DDBJ databases">
        <authorList>
            <person name="Bekaert M."/>
        </authorList>
    </citation>
    <scope>NUCLEOTIDE SEQUENCE</scope>
    <source>
        <strain evidence="1">IoA-00</strain>
    </source>
</reference>
<accession>A0A7R8D631</accession>
<organism evidence="1 2">
    <name type="scientific">Lepeophtheirus salmonis</name>
    <name type="common">Salmon louse</name>
    <name type="synonym">Caligus salmonis</name>
    <dbReference type="NCBI Taxonomy" id="72036"/>
    <lineage>
        <taxon>Eukaryota</taxon>
        <taxon>Metazoa</taxon>
        <taxon>Ecdysozoa</taxon>
        <taxon>Arthropoda</taxon>
        <taxon>Crustacea</taxon>
        <taxon>Multicrustacea</taxon>
        <taxon>Hexanauplia</taxon>
        <taxon>Copepoda</taxon>
        <taxon>Siphonostomatoida</taxon>
        <taxon>Caligidae</taxon>
        <taxon>Lepeophtheirus</taxon>
    </lineage>
</organism>
<dbReference type="AlphaFoldDB" id="A0A7R8D631"/>
<evidence type="ECO:0000313" key="1">
    <source>
        <dbReference type="EMBL" id="CAF3037112.1"/>
    </source>
</evidence>